<sequence length="383" mass="43393">MERIEGINRDRIAWCCADTGITPDLLASELNIAPATFERVMSGQGGLTFNQLKSIAEYFGRGVLFFLEEGPIEVERVHTPAFRTLANQKPEMSAKMRTLIERVEKQRDVYISLREDLENTSLTRFVHPDLPVSDPKASAETARKWLGLSDRNDFDTYRDAIEAKGILVFRSNGYGGKWQIAKESAILGFSLYHPECPVIVVKKQRRDAEQAFTLMHELGHLLLHKSSSIDDEGDFHDAHSVHERSANAFAGCLLVPDRLLATLDPSDRPETVSQYGSWLDPQRKAWGVSAEVILRRLVDVGRLPQEDYAAYRAWISKLDIPQSGSGSREYRHREPKHIFGDRFVRTVLDSLSAGYITLNRATRYLDGLKVSDLHQLERYYAGT</sequence>
<dbReference type="EMBL" id="JAWIIV010000075">
    <property type="protein sequence ID" value="MEC4723764.1"/>
    <property type="molecule type" value="Genomic_DNA"/>
</dbReference>
<dbReference type="Gene3D" id="1.10.10.2910">
    <property type="match status" value="1"/>
</dbReference>
<dbReference type="PANTHER" id="PTHR43236:SF2">
    <property type="entry name" value="BLL0069 PROTEIN"/>
    <property type="match status" value="1"/>
</dbReference>
<dbReference type="InterPro" id="IPR010982">
    <property type="entry name" value="Lambda_DNA-bd_dom_sf"/>
</dbReference>
<keyword evidence="3" id="KW-1185">Reference proteome</keyword>
<proteinExistence type="predicted"/>
<evidence type="ECO:0000259" key="1">
    <source>
        <dbReference type="Pfam" id="PF06114"/>
    </source>
</evidence>
<feature type="domain" description="IrrE N-terminal-like" evidence="1">
    <location>
        <begin position="185"/>
        <end position="297"/>
    </location>
</feature>
<gene>
    <name evidence="2" type="ORF">RY831_32080</name>
</gene>
<dbReference type="PANTHER" id="PTHR43236">
    <property type="entry name" value="ANTITOXIN HIGA1"/>
    <property type="match status" value="1"/>
</dbReference>
<dbReference type="Proteomes" id="UP001352263">
    <property type="component" value="Unassembled WGS sequence"/>
</dbReference>
<dbReference type="Pfam" id="PF06114">
    <property type="entry name" value="Peptidase_M78"/>
    <property type="match status" value="1"/>
</dbReference>
<dbReference type="SUPFAM" id="SSF47413">
    <property type="entry name" value="lambda repressor-like DNA-binding domains"/>
    <property type="match status" value="1"/>
</dbReference>
<reference evidence="2 3" key="1">
    <citation type="submission" date="2023-10" db="EMBL/GenBank/DDBJ databases">
        <title>Noviherbaspirillum sp. CPCC 100848 genome assembly.</title>
        <authorList>
            <person name="Li X.Y."/>
            <person name="Fang X.M."/>
        </authorList>
    </citation>
    <scope>NUCLEOTIDE SEQUENCE [LARGE SCALE GENOMIC DNA]</scope>
    <source>
        <strain evidence="2 3">CPCC 100848</strain>
    </source>
</reference>
<accession>A0ABU6JKP7</accession>
<protein>
    <submittedName>
        <fullName evidence="2">ImmA/IrrE family metallo-endopeptidase</fullName>
    </submittedName>
</protein>
<dbReference type="InterPro" id="IPR010359">
    <property type="entry name" value="IrrE_HExxH"/>
</dbReference>
<organism evidence="2 3">
    <name type="scientific">Noviherbaspirillum album</name>
    <dbReference type="NCBI Taxonomy" id="3080276"/>
    <lineage>
        <taxon>Bacteria</taxon>
        <taxon>Pseudomonadati</taxon>
        <taxon>Pseudomonadota</taxon>
        <taxon>Betaproteobacteria</taxon>
        <taxon>Burkholderiales</taxon>
        <taxon>Oxalobacteraceae</taxon>
        <taxon>Noviherbaspirillum</taxon>
    </lineage>
</organism>
<evidence type="ECO:0000313" key="3">
    <source>
        <dbReference type="Proteomes" id="UP001352263"/>
    </source>
</evidence>
<evidence type="ECO:0000313" key="2">
    <source>
        <dbReference type="EMBL" id="MEC4723764.1"/>
    </source>
</evidence>
<comment type="caution">
    <text evidence="2">The sequence shown here is derived from an EMBL/GenBank/DDBJ whole genome shotgun (WGS) entry which is preliminary data.</text>
</comment>
<name>A0ABU6JKP7_9BURK</name>
<dbReference type="InterPro" id="IPR052345">
    <property type="entry name" value="Rad_response_metalloprotease"/>
</dbReference>
<dbReference type="RefSeq" id="WP_326510366.1">
    <property type="nucleotide sequence ID" value="NZ_JAWIIV010000075.1"/>
</dbReference>